<dbReference type="Pfam" id="PF25601">
    <property type="entry name" value="AAA_lid_14"/>
    <property type="match status" value="1"/>
</dbReference>
<dbReference type="Pfam" id="PF00072">
    <property type="entry name" value="Response_reg"/>
    <property type="match status" value="1"/>
</dbReference>
<evidence type="ECO:0000256" key="1">
    <source>
        <dbReference type="ARBA" id="ARBA00022741"/>
    </source>
</evidence>
<evidence type="ECO:0000256" key="6">
    <source>
        <dbReference type="PROSITE-ProRule" id="PRU00169"/>
    </source>
</evidence>
<dbReference type="SUPFAM" id="SSF46689">
    <property type="entry name" value="Homeodomain-like"/>
    <property type="match status" value="2"/>
</dbReference>
<dbReference type="PROSITE" id="PS00675">
    <property type="entry name" value="SIGMA54_INTERACT_1"/>
    <property type="match status" value="1"/>
</dbReference>
<feature type="domain" description="Response regulatory" evidence="8">
    <location>
        <begin position="4"/>
        <end position="118"/>
    </location>
</feature>
<dbReference type="GO" id="GO:0043565">
    <property type="term" value="F:sequence-specific DNA binding"/>
    <property type="evidence" value="ECO:0007669"/>
    <property type="project" value="InterPro"/>
</dbReference>
<keyword evidence="3" id="KW-0805">Transcription regulation</keyword>
<dbReference type="Pfam" id="PF02954">
    <property type="entry name" value="HTH_8"/>
    <property type="match status" value="2"/>
</dbReference>
<dbReference type="Gene3D" id="1.10.8.60">
    <property type="match status" value="1"/>
</dbReference>
<dbReference type="EMBL" id="JACQWF010000037">
    <property type="protein sequence ID" value="MBI4594905.1"/>
    <property type="molecule type" value="Genomic_DNA"/>
</dbReference>
<dbReference type="SMART" id="SM00382">
    <property type="entry name" value="AAA"/>
    <property type="match status" value="1"/>
</dbReference>
<evidence type="ECO:0000259" key="7">
    <source>
        <dbReference type="PROSITE" id="PS50045"/>
    </source>
</evidence>
<dbReference type="PANTHER" id="PTHR32071">
    <property type="entry name" value="TRANSCRIPTIONAL REGULATORY PROTEIN"/>
    <property type="match status" value="1"/>
</dbReference>
<dbReference type="PROSITE" id="PS00676">
    <property type="entry name" value="SIGMA54_INTERACT_2"/>
    <property type="match status" value="1"/>
</dbReference>
<dbReference type="InterPro" id="IPR009057">
    <property type="entry name" value="Homeodomain-like_sf"/>
</dbReference>
<keyword evidence="4" id="KW-0238">DNA-binding</keyword>
<dbReference type="FunFam" id="3.40.50.300:FF:000006">
    <property type="entry name" value="DNA-binding transcriptional regulator NtrC"/>
    <property type="match status" value="1"/>
</dbReference>
<proteinExistence type="predicted"/>
<sequence>MKPSVLLVDDDQAILFSFSRYLTKAGYVVKGVSSIAEGKEALSGRQFDAIVLDMLLPDGNGVDWIPELRSIYPQTPVIIITAAGDIPEAVKAMRLGAENFLTKPVKMAELDFNLKKSLELGEMRKKYSDHHRMQRKQEPFFGNSPASKKVKEKVTLAAESDAPVLILGETGVGKGVLARWIHDSSSRSKETFVEINCSTLKGDLLASGLFGHIRGAFTGAVEDKEGLIEVANGGTLFLDEIGEMDLGVQAQLLKVIEEKTFRRIGETKIRRSEFRLLCASNRDIRRETEAGRFRIDLYYRINLFPISVPPLRERPEDIGDLVNYLLKSQLNSTVQVSPEAMEFLKTYPWPGNVRELKNFLERSLLLSKGQALLIDHFPGIKVASRDADDRLRNKWKLPRLTESNIMEVLKKNDDDAKKAAQALGISRATFYRKLKEIKEKDYTVIESLNEKFKSLEGVHISSIVKECRGDTKKAAQALGISRATLYRKLKDIKEKDQTKTGKE</sequence>
<dbReference type="AlphaFoldDB" id="A0A933GLQ1"/>
<evidence type="ECO:0000256" key="4">
    <source>
        <dbReference type="ARBA" id="ARBA00023125"/>
    </source>
</evidence>
<dbReference type="SUPFAM" id="SSF52172">
    <property type="entry name" value="CheY-like"/>
    <property type="match status" value="1"/>
</dbReference>
<evidence type="ECO:0000259" key="8">
    <source>
        <dbReference type="PROSITE" id="PS50110"/>
    </source>
</evidence>
<dbReference type="PROSITE" id="PS50110">
    <property type="entry name" value="RESPONSE_REGULATORY"/>
    <property type="match status" value="1"/>
</dbReference>
<dbReference type="Proteomes" id="UP000772181">
    <property type="component" value="Unassembled WGS sequence"/>
</dbReference>
<evidence type="ECO:0000256" key="3">
    <source>
        <dbReference type="ARBA" id="ARBA00023015"/>
    </source>
</evidence>
<reference evidence="9" key="1">
    <citation type="submission" date="2020-07" db="EMBL/GenBank/DDBJ databases">
        <title>Huge and variable diversity of episymbiotic CPR bacteria and DPANN archaea in groundwater ecosystems.</title>
        <authorList>
            <person name="He C.Y."/>
            <person name="Keren R."/>
            <person name="Whittaker M."/>
            <person name="Farag I.F."/>
            <person name="Doudna J."/>
            <person name="Cate J.H.D."/>
            <person name="Banfield J.F."/>
        </authorList>
    </citation>
    <scope>NUCLEOTIDE SEQUENCE</scope>
    <source>
        <strain evidence="9">NC_groundwater_1482_Ag_S-0.65um_47_24</strain>
    </source>
</reference>
<evidence type="ECO:0000256" key="2">
    <source>
        <dbReference type="ARBA" id="ARBA00022840"/>
    </source>
</evidence>
<evidence type="ECO:0000313" key="10">
    <source>
        <dbReference type="Proteomes" id="UP000772181"/>
    </source>
</evidence>
<dbReference type="Pfam" id="PF00158">
    <property type="entry name" value="Sigma54_activat"/>
    <property type="match status" value="1"/>
</dbReference>
<dbReference type="GO" id="GO:0005524">
    <property type="term" value="F:ATP binding"/>
    <property type="evidence" value="ECO:0007669"/>
    <property type="project" value="UniProtKB-KW"/>
</dbReference>
<feature type="domain" description="Sigma-54 factor interaction" evidence="7">
    <location>
        <begin position="140"/>
        <end position="365"/>
    </location>
</feature>
<dbReference type="SMART" id="SM00448">
    <property type="entry name" value="REC"/>
    <property type="match status" value="1"/>
</dbReference>
<keyword evidence="1" id="KW-0547">Nucleotide-binding</keyword>
<dbReference type="InterPro" id="IPR003593">
    <property type="entry name" value="AAA+_ATPase"/>
</dbReference>
<dbReference type="InterPro" id="IPR025944">
    <property type="entry name" value="Sigma_54_int_dom_CS"/>
</dbReference>
<comment type="caution">
    <text evidence="9">The sequence shown here is derived from an EMBL/GenBank/DDBJ whole genome shotgun (WGS) entry which is preliminary data.</text>
</comment>
<dbReference type="InterPro" id="IPR025943">
    <property type="entry name" value="Sigma_54_int_dom_ATP-bd_2"/>
</dbReference>
<dbReference type="SUPFAM" id="SSF52540">
    <property type="entry name" value="P-loop containing nucleoside triphosphate hydrolases"/>
    <property type="match status" value="1"/>
</dbReference>
<keyword evidence="6" id="KW-0597">Phosphoprotein</keyword>
<dbReference type="PROSITE" id="PS00688">
    <property type="entry name" value="SIGMA54_INTERACT_3"/>
    <property type="match status" value="1"/>
</dbReference>
<evidence type="ECO:0000313" key="9">
    <source>
        <dbReference type="EMBL" id="MBI4594905.1"/>
    </source>
</evidence>
<organism evidence="9 10">
    <name type="scientific">Tectimicrobiota bacterium</name>
    <dbReference type="NCBI Taxonomy" id="2528274"/>
    <lineage>
        <taxon>Bacteria</taxon>
        <taxon>Pseudomonadati</taxon>
        <taxon>Nitrospinota/Tectimicrobiota group</taxon>
        <taxon>Candidatus Tectimicrobiota</taxon>
    </lineage>
</organism>
<dbReference type="Gene3D" id="3.40.50.300">
    <property type="entry name" value="P-loop containing nucleotide triphosphate hydrolases"/>
    <property type="match status" value="1"/>
</dbReference>
<keyword evidence="2" id="KW-0067">ATP-binding</keyword>
<protein>
    <submittedName>
        <fullName evidence="9">Sigma 54-interacting transcriptional regulator</fullName>
    </submittedName>
</protein>
<dbReference type="CDD" id="cd00156">
    <property type="entry name" value="REC"/>
    <property type="match status" value="1"/>
</dbReference>
<dbReference type="InterPro" id="IPR011006">
    <property type="entry name" value="CheY-like_superfamily"/>
</dbReference>
<dbReference type="Gene3D" id="1.10.10.60">
    <property type="entry name" value="Homeodomain-like"/>
    <property type="match status" value="2"/>
</dbReference>
<dbReference type="PANTHER" id="PTHR32071:SF57">
    <property type="entry name" value="C4-DICARBOXYLATE TRANSPORT TRANSCRIPTIONAL REGULATORY PROTEIN DCTD"/>
    <property type="match status" value="1"/>
</dbReference>
<dbReference type="InterPro" id="IPR001789">
    <property type="entry name" value="Sig_transdc_resp-reg_receiver"/>
</dbReference>
<dbReference type="InterPro" id="IPR025662">
    <property type="entry name" value="Sigma_54_int_dom_ATP-bd_1"/>
</dbReference>
<dbReference type="Gene3D" id="3.40.50.2300">
    <property type="match status" value="1"/>
</dbReference>
<dbReference type="InterPro" id="IPR027417">
    <property type="entry name" value="P-loop_NTPase"/>
</dbReference>
<dbReference type="PROSITE" id="PS50045">
    <property type="entry name" value="SIGMA54_INTERACT_4"/>
    <property type="match status" value="1"/>
</dbReference>
<keyword evidence="5" id="KW-0804">Transcription</keyword>
<feature type="modified residue" description="4-aspartylphosphate" evidence="6">
    <location>
        <position position="53"/>
    </location>
</feature>
<name>A0A933GLQ1_UNCTE</name>
<accession>A0A933GLQ1</accession>
<dbReference type="GO" id="GO:0006355">
    <property type="term" value="P:regulation of DNA-templated transcription"/>
    <property type="evidence" value="ECO:0007669"/>
    <property type="project" value="InterPro"/>
</dbReference>
<dbReference type="CDD" id="cd00009">
    <property type="entry name" value="AAA"/>
    <property type="match status" value="1"/>
</dbReference>
<dbReference type="GO" id="GO:0000160">
    <property type="term" value="P:phosphorelay signal transduction system"/>
    <property type="evidence" value="ECO:0007669"/>
    <property type="project" value="InterPro"/>
</dbReference>
<evidence type="ECO:0000256" key="5">
    <source>
        <dbReference type="ARBA" id="ARBA00023163"/>
    </source>
</evidence>
<dbReference type="InterPro" id="IPR002078">
    <property type="entry name" value="Sigma_54_int"/>
</dbReference>
<gene>
    <name evidence="9" type="ORF">HY730_00830</name>
</gene>
<dbReference type="InterPro" id="IPR002197">
    <property type="entry name" value="HTH_Fis"/>
</dbReference>
<dbReference type="InterPro" id="IPR058031">
    <property type="entry name" value="AAA_lid_NorR"/>
</dbReference>